<dbReference type="AlphaFoldDB" id="M3XZC4"/>
<evidence type="ECO:0000313" key="2">
    <source>
        <dbReference type="Ensembl" id="ENSMPUP00000004425.1"/>
    </source>
</evidence>
<feature type="region of interest" description="Disordered" evidence="1">
    <location>
        <begin position="187"/>
        <end position="216"/>
    </location>
</feature>
<dbReference type="Ensembl" id="ENSMPUT00000004502.1">
    <property type="protein sequence ID" value="ENSMPUP00000004425.1"/>
    <property type="gene ID" value="ENSMPUG00000004459.1"/>
</dbReference>
<name>M3XZC4_MUSPF</name>
<evidence type="ECO:0000256" key="1">
    <source>
        <dbReference type="SAM" id="MobiDB-lite"/>
    </source>
</evidence>
<dbReference type="EMBL" id="AEYP01054403">
    <property type="status" value="NOT_ANNOTATED_CDS"/>
    <property type="molecule type" value="Genomic_DNA"/>
</dbReference>
<dbReference type="HOGENOM" id="CLU_1277271_0_0_1"/>
<dbReference type="EMBL" id="AEYP01054404">
    <property type="status" value="NOT_ANNOTATED_CDS"/>
    <property type="molecule type" value="Genomic_DNA"/>
</dbReference>
<accession>M3XZC4</accession>
<proteinExistence type="predicted"/>
<dbReference type="EMBL" id="AEYP01054401">
    <property type="status" value="NOT_ANNOTATED_CDS"/>
    <property type="molecule type" value="Genomic_DNA"/>
</dbReference>
<organism evidence="2">
    <name type="scientific">Mustela putorius furo</name>
    <name type="common">European domestic ferret</name>
    <name type="synonym">Mustela furo</name>
    <dbReference type="NCBI Taxonomy" id="9669"/>
    <lineage>
        <taxon>Eukaryota</taxon>
        <taxon>Metazoa</taxon>
        <taxon>Chordata</taxon>
        <taxon>Craniata</taxon>
        <taxon>Vertebrata</taxon>
        <taxon>Euteleostomi</taxon>
        <taxon>Mammalia</taxon>
        <taxon>Eutheria</taxon>
        <taxon>Laurasiatheria</taxon>
        <taxon>Carnivora</taxon>
        <taxon>Caniformia</taxon>
        <taxon>Musteloidea</taxon>
        <taxon>Mustelidae</taxon>
        <taxon>Mustelinae</taxon>
        <taxon>Mustela</taxon>
    </lineage>
</organism>
<reference evidence="2" key="1">
    <citation type="submission" date="2024-06" db="UniProtKB">
        <authorList>
            <consortium name="Ensembl"/>
        </authorList>
    </citation>
    <scope>IDENTIFICATION</scope>
</reference>
<sequence>MPRDGIPATELDVCAGGGPGNEPGSELLSSRPLCCGQEGQCSPPNGSLSLPPWPRARTPFWFHRLRAAVLKTGGKSSWARLGPESSHLPAWVSSPGSESGPAALRPPGRQVCCCHCPRGPGTVSLSLSLGTVSLSLSLWGQSLSLSLWGQSLSLSLGDSLSLSLSGNSLSLSLSLSGDSLSLSLSLSHTHTQEEQEGGEVAGPRAWEDPPVGRATF</sequence>
<protein>
    <submittedName>
        <fullName evidence="2">Uncharacterized protein</fullName>
    </submittedName>
</protein>
<dbReference type="InParanoid" id="M3XZC4"/>
<feature type="region of interest" description="Disordered" evidence="1">
    <location>
        <begin position="1"/>
        <end position="29"/>
    </location>
</feature>
<dbReference type="EMBL" id="AEYP01054402">
    <property type="status" value="NOT_ANNOTATED_CDS"/>
    <property type="molecule type" value="Genomic_DNA"/>
</dbReference>